<dbReference type="SUPFAM" id="SSF52096">
    <property type="entry name" value="ClpP/crotonase"/>
    <property type="match status" value="1"/>
</dbReference>
<dbReference type="Gene3D" id="3.40.50.12230">
    <property type="match status" value="1"/>
</dbReference>
<dbReference type="CDD" id="cd08650">
    <property type="entry name" value="FMT_core_HypX_N"/>
    <property type="match status" value="1"/>
</dbReference>
<dbReference type="InterPro" id="IPR011034">
    <property type="entry name" value="Formyl_transferase-like_C_sf"/>
</dbReference>
<evidence type="ECO:0008006" key="3">
    <source>
        <dbReference type="Google" id="ProtNLM"/>
    </source>
</evidence>
<dbReference type="Gene3D" id="3.90.226.10">
    <property type="entry name" value="2-enoyl-CoA Hydratase, Chain A, domain 1"/>
    <property type="match status" value="1"/>
</dbReference>
<accession>A0A8H7NIB2</accession>
<sequence length="689" mass="75952">MKIQFICTAHNSLSQRLFLALAKDHEVSVEYALSDSVIIEAVGLYQPDLIICPFLTARIPREVYAHYLTLIVHPGPPGDVGPSALDWVLMGDDGSETESNKLLKAQSLSDSGREYWGVTILQAIEEFDAGPVWAFEQFPIDIDDPHVTKSTLYRSSVTQAAVTATVAAVGRITANLSPSDTTKSAVSPHMVADPSYRELSVTDKLPFQGGTTRHRPLLKAAQRAFNVNEHTAKEISRRITCSDSQPGCLSTVFGPSLYVYGGIIEEGQWVREVDAVPGAVIASRNEAVCIATCDKKGVWITHLRRLKGRNDAALWPKVPATTCLQDLKIMSHEKLQQLNVPTADDWSAATYPTLQEIWVEFATVGNSRLAYVFSEFYNGAMSSSQCSRLIAAFEFVLSKHTEENPLTAVVMMGGTSYFSNGIHLNVIETAADPALESWININAINDVVFYILHEFPKRNISTVAGVRGNCAAGGVAFAAAFDKVIAGSEVVLNPAYRALGLYGSEYHTLSYYKRCGSSVATSLVRDMLPLSSSDGERIGLVDYVVPGRGAKLTEGVRNKVAELLESNEIASPKWKVGVDFSLAGLTRVRVAELAEMAKDFWSPRASRYHNRRFAFVRKVKPSATPVRFATHRRQLNGKTHLDEEEKDEFDLVETFERKSQQAMEAQSFERLVQNRGIIFPCLYETPVTV</sequence>
<evidence type="ECO:0000313" key="2">
    <source>
        <dbReference type="Proteomes" id="UP000616885"/>
    </source>
</evidence>
<proteinExistence type="predicted"/>
<evidence type="ECO:0000313" key="1">
    <source>
        <dbReference type="EMBL" id="KAF9756220.1"/>
    </source>
</evidence>
<dbReference type="Proteomes" id="UP000616885">
    <property type="component" value="Unassembled WGS sequence"/>
</dbReference>
<dbReference type="InterPro" id="IPR047180">
    <property type="entry name" value="HoxX-like"/>
</dbReference>
<organism evidence="1 2">
    <name type="scientific">Bionectria ochroleuca</name>
    <name type="common">Gliocladium roseum</name>
    <dbReference type="NCBI Taxonomy" id="29856"/>
    <lineage>
        <taxon>Eukaryota</taxon>
        <taxon>Fungi</taxon>
        <taxon>Dikarya</taxon>
        <taxon>Ascomycota</taxon>
        <taxon>Pezizomycotina</taxon>
        <taxon>Sordariomycetes</taxon>
        <taxon>Hypocreomycetidae</taxon>
        <taxon>Hypocreales</taxon>
        <taxon>Bionectriaceae</taxon>
        <taxon>Clonostachys</taxon>
    </lineage>
</organism>
<dbReference type="InterPro" id="IPR036477">
    <property type="entry name" value="Formyl_transf_N_sf"/>
</dbReference>
<dbReference type="SUPFAM" id="SSF50486">
    <property type="entry name" value="FMT C-terminal domain-like"/>
    <property type="match status" value="1"/>
</dbReference>
<name>A0A8H7NIB2_BIOOC</name>
<dbReference type="GO" id="GO:0003824">
    <property type="term" value="F:catalytic activity"/>
    <property type="evidence" value="ECO:0007669"/>
    <property type="project" value="InterPro"/>
</dbReference>
<dbReference type="InterPro" id="IPR029045">
    <property type="entry name" value="ClpP/crotonase-like_dom_sf"/>
</dbReference>
<dbReference type="PANTHER" id="PTHR43388:SF1">
    <property type="entry name" value="HYDROGENASE MATURATION FACTOR HOXX"/>
    <property type="match status" value="1"/>
</dbReference>
<dbReference type="EMBL" id="JADCTT010000002">
    <property type="protein sequence ID" value="KAF9756220.1"/>
    <property type="molecule type" value="Genomic_DNA"/>
</dbReference>
<dbReference type="PANTHER" id="PTHR43388">
    <property type="entry name" value="HYDROGENASE MATURATION FACTOR HOXX"/>
    <property type="match status" value="1"/>
</dbReference>
<dbReference type="InterPro" id="IPR001753">
    <property type="entry name" value="Enoyl-CoA_hydra/iso"/>
</dbReference>
<reference evidence="1" key="1">
    <citation type="submission" date="2020-10" db="EMBL/GenBank/DDBJ databases">
        <title>High-Quality Genome Resource of Clonostachys rosea strain S41 by Oxford Nanopore Long-Read Sequencing.</title>
        <authorList>
            <person name="Wang H."/>
        </authorList>
    </citation>
    <scope>NUCLEOTIDE SEQUENCE</scope>
    <source>
        <strain evidence="1">S41</strain>
    </source>
</reference>
<dbReference type="SUPFAM" id="SSF53328">
    <property type="entry name" value="Formyltransferase"/>
    <property type="match status" value="1"/>
</dbReference>
<comment type="caution">
    <text evidence="1">The sequence shown here is derived from an EMBL/GenBank/DDBJ whole genome shotgun (WGS) entry which is preliminary data.</text>
</comment>
<protein>
    <recommendedName>
        <fullName evidence="3">Formyl transferase C-terminal domain-containing protein</fullName>
    </recommendedName>
</protein>
<dbReference type="AlphaFoldDB" id="A0A8H7NIB2"/>
<dbReference type="Pfam" id="PF00378">
    <property type="entry name" value="ECH_1"/>
    <property type="match status" value="1"/>
</dbReference>
<gene>
    <name evidence="1" type="ORF">IM811_007164</name>
</gene>